<keyword evidence="2" id="KW-0813">Transport</keyword>
<keyword evidence="6" id="KW-1185">Reference proteome</keyword>
<dbReference type="Pfam" id="PF00005">
    <property type="entry name" value="ABC_tran"/>
    <property type="match status" value="1"/>
</dbReference>
<dbReference type="EMBL" id="WJXA01000172">
    <property type="protein sequence ID" value="KAF7114993.1"/>
    <property type="molecule type" value="Genomic_DNA"/>
</dbReference>
<dbReference type="InterPro" id="IPR052215">
    <property type="entry name" value="Plant_ABCG"/>
</dbReference>
<accession>A0A834GAL0</accession>
<evidence type="ECO:0000313" key="6">
    <source>
        <dbReference type="Proteomes" id="UP000626092"/>
    </source>
</evidence>
<comment type="caution">
    <text evidence="5">The sequence shown here is derived from an EMBL/GenBank/DDBJ whole genome shotgun (WGS) entry which is preliminary data.</text>
</comment>
<feature type="domain" description="ABC transporter" evidence="3">
    <location>
        <begin position="126"/>
        <end position="160"/>
    </location>
</feature>
<sequence>MKIPCPLLTPSLISHLAVGPHPNTLVHQLEPSHTHLDLKHRCILVVSEDPVVMEIIRSMDAERVRVEKQVQQRRDEYHVVCFKQNPGGGGGSRGGAVGLKGNGIFLTWKDLWVRVPDKKGGCRAILQGVTGYLEPGEVLAIMDPSGCGKSTLLDSLAGTYL</sequence>
<evidence type="ECO:0000256" key="2">
    <source>
        <dbReference type="ARBA" id="ARBA00022448"/>
    </source>
</evidence>
<dbReference type="Gene3D" id="3.40.50.300">
    <property type="entry name" value="P-loop containing nucleotide triphosphate hydrolases"/>
    <property type="match status" value="1"/>
</dbReference>
<dbReference type="GO" id="GO:0016887">
    <property type="term" value="F:ATP hydrolysis activity"/>
    <property type="evidence" value="ECO:0007669"/>
    <property type="project" value="InterPro"/>
</dbReference>
<gene>
    <name evidence="5" type="ORF">RHSIM_Rhsim10G0166100</name>
    <name evidence="4" type="ORF">RHSIM_RhsimUnG0068700</name>
</gene>
<name>A0A834GAL0_RHOSS</name>
<evidence type="ECO:0000313" key="5">
    <source>
        <dbReference type="EMBL" id="KAF7130015.1"/>
    </source>
</evidence>
<evidence type="ECO:0000259" key="3">
    <source>
        <dbReference type="Pfam" id="PF00005"/>
    </source>
</evidence>
<dbReference type="EMBL" id="WJXA01000010">
    <property type="protein sequence ID" value="KAF7130015.1"/>
    <property type="molecule type" value="Genomic_DNA"/>
</dbReference>
<comment type="similarity">
    <text evidence="1">Belongs to the ABC transporter superfamily. ABCG family. Eye pigment precursor importer (TC 3.A.1.204) subfamily.</text>
</comment>
<evidence type="ECO:0000256" key="1">
    <source>
        <dbReference type="ARBA" id="ARBA00005814"/>
    </source>
</evidence>
<dbReference type="GO" id="GO:0005524">
    <property type="term" value="F:ATP binding"/>
    <property type="evidence" value="ECO:0007669"/>
    <property type="project" value="InterPro"/>
</dbReference>
<protein>
    <recommendedName>
        <fullName evidence="3">ABC transporter domain-containing protein</fullName>
    </recommendedName>
</protein>
<dbReference type="OrthoDB" id="1931512at2759"/>
<reference evidence="5" key="1">
    <citation type="submission" date="2019-11" db="EMBL/GenBank/DDBJ databases">
        <authorList>
            <person name="Liu Y."/>
            <person name="Hou J."/>
            <person name="Li T.-Q."/>
            <person name="Guan C.-H."/>
            <person name="Wu X."/>
            <person name="Wu H.-Z."/>
            <person name="Ling F."/>
            <person name="Zhang R."/>
            <person name="Shi X.-G."/>
            <person name="Ren J.-P."/>
            <person name="Chen E.-F."/>
            <person name="Sun J.-M."/>
        </authorList>
    </citation>
    <scope>NUCLEOTIDE SEQUENCE</scope>
    <source>
        <strain evidence="5">Adult_tree_wgs_1</strain>
        <tissue evidence="5">Leaves</tissue>
    </source>
</reference>
<dbReference type="AlphaFoldDB" id="A0A834GAL0"/>
<evidence type="ECO:0000313" key="4">
    <source>
        <dbReference type="EMBL" id="KAF7114993.1"/>
    </source>
</evidence>
<dbReference type="Proteomes" id="UP000626092">
    <property type="component" value="Unassembled WGS sequence"/>
</dbReference>
<proteinExistence type="inferred from homology"/>
<dbReference type="PANTHER" id="PTHR48042:SF19">
    <property type="entry name" value="OS09G0472100 PROTEIN"/>
    <property type="match status" value="1"/>
</dbReference>
<dbReference type="InterPro" id="IPR003439">
    <property type="entry name" value="ABC_transporter-like_ATP-bd"/>
</dbReference>
<organism evidence="5 6">
    <name type="scientific">Rhododendron simsii</name>
    <name type="common">Sims's rhododendron</name>
    <dbReference type="NCBI Taxonomy" id="118357"/>
    <lineage>
        <taxon>Eukaryota</taxon>
        <taxon>Viridiplantae</taxon>
        <taxon>Streptophyta</taxon>
        <taxon>Embryophyta</taxon>
        <taxon>Tracheophyta</taxon>
        <taxon>Spermatophyta</taxon>
        <taxon>Magnoliopsida</taxon>
        <taxon>eudicotyledons</taxon>
        <taxon>Gunneridae</taxon>
        <taxon>Pentapetalae</taxon>
        <taxon>asterids</taxon>
        <taxon>Ericales</taxon>
        <taxon>Ericaceae</taxon>
        <taxon>Ericoideae</taxon>
        <taxon>Rhodoreae</taxon>
        <taxon>Rhododendron</taxon>
    </lineage>
</organism>
<dbReference type="PANTHER" id="PTHR48042">
    <property type="entry name" value="ABC TRANSPORTER G FAMILY MEMBER 11"/>
    <property type="match status" value="1"/>
</dbReference>
<dbReference type="SUPFAM" id="SSF52540">
    <property type="entry name" value="P-loop containing nucleoside triphosphate hydrolases"/>
    <property type="match status" value="1"/>
</dbReference>
<dbReference type="InterPro" id="IPR027417">
    <property type="entry name" value="P-loop_NTPase"/>
</dbReference>